<dbReference type="SUPFAM" id="SSF55347">
    <property type="entry name" value="Glyceraldehyde-3-phosphate dehydrogenase-like, C-terminal domain"/>
    <property type="match status" value="1"/>
</dbReference>
<dbReference type="OrthoDB" id="9792935at2"/>
<dbReference type="EMBL" id="SMSJ01000005">
    <property type="protein sequence ID" value="TDH63550.1"/>
    <property type="molecule type" value="Genomic_DNA"/>
</dbReference>
<proteinExistence type="predicted"/>
<dbReference type="InterPro" id="IPR000683">
    <property type="entry name" value="Gfo/Idh/MocA-like_OxRdtase_N"/>
</dbReference>
<accession>A0A4R5QJF7</accession>
<comment type="caution">
    <text evidence="3">The sequence shown here is derived from an EMBL/GenBank/DDBJ whole genome shotgun (WGS) entry which is preliminary data.</text>
</comment>
<dbReference type="Pfam" id="PF22725">
    <property type="entry name" value="GFO_IDH_MocA_C3"/>
    <property type="match status" value="1"/>
</dbReference>
<evidence type="ECO:0000313" key="4">
    <source>
        <dbReference type="Proteomes" id="UP000295096"/>
    </source>
</evidence>
<dbReference type="SUPFAM" id="SSF51735">
    <property type="entry name" value="NAD(P)-binding Rossmann-fold domains"/>
    <property type="match status" value="1"/>
</dbReference>
<dbReference type="InterPro" id="IPR036291">
    <property type="entry name" value="NAD(P)-bd_dom_sf"/>
</dbReference>
<keyword evidence="4" id="KW-1185">Reference proteome</keyword>
<gene>
    <name evidence="3" type="ORF">E2C06_06905</name>
</gene>
<feature type="domain" description="GFO/IDH/MocA-like oxidoreductase" evidence="2">
    <location>
        <begin position="128"/>
        <end position="247"/>
    </location>
</feature>
<sequence>MIAAGIVGLGWWGRMLLEAGRDLPGFRFVHGAARHAEAGAPVAAQHGLRFSTSLEALLADPAVQAVVLATPHSAHLAQIRAVAAAGKPVFCEKPLTLTRAEAVAAVEACRAAGVPLAIGHNRRFLPTIQAMKAIIAEGRLGRLLHIEGHSSNLNSSQNFAPWRADPAESPAGGLTGTGVHVLDAFTNLVGPARRVSTQLAVQKPAPGALDSLSVLLEFANGISGTLAAVRATPRYWRVHAFGDRASVETVGDTEIILREDGREPERIGFAPVDTLRAELAAFAAAAAGGAPYPLPPEEAVATVACFEAIVRSVAAGGAPMAV</sequence>
<dbReference type="AlphaFoldDB" id="A0A4R5QJF7"/>
<reference evidence="3 4" key="1">
    <citation type="journal article" date="2016" name="J. Microbiol.">
        <title>Dankookia rubra gen. nov., sp. nov., an alphaproteobacterium isolated from sediment of a shallow stream.</title>
        <authorList>
            <person name="Kim W.H."/>
            <person name="Kim D.H."/>
            <person name="Kang K."/>
            <person name="Ahn T.Y."/>
        </authorList>
    </citation>
    <scope>NUCLEOTIDE SEQUENCE [LARGE SCALE GENOMIC DNA]</scope>
    <source>
        <strain evidence="3 4">JCM30602</strain>
    </source>
</reference>
<dbReference type="GO" id="GO:0000166">
    <property type="term" value="F:nucleotide binding"/>
    <property type="evidence" value="ECO:0007669"/>
    <property type="project" value="InterPro"/>
</dbReference>
<dbReference type="InterPro" id="IPR051450">
    <property type="entry name" value="Gfo/Idh/MocA_Oxidoreductases"/>
</dbReference>
<evidence type="ECO:0000259" key="1">
    <source>
        <dbReference type="Pfam" id="PF01408"/>
    </source>
</evidence>
<dbReference type="Gene3D" id="3.40.50.720">
    <property type="entry name" value="NAD(P)-binding Rossmann-like Domain"/>
    <property type="match status" value="1"/>
</dbReference>
<dbReference type="InterPro" id="IPR055170">
    <property type="entry name" value="GFO_IDH_MocA-like_dom"/>
</dbReference>
<dbReference type="Pfam" id="PF01408">
    <property type="entry name" value="GFO_IDH_MocA"/>
    <property type="match status" value="1"/>
</dbReference>
<dbReference type="Proteomes" id="UP000295096">
    <property type="component" value="Unassembled WGS sequence"/>
</dbReference>
<name>A0A4R5QJF7_9PROT</name>
<organism evidence="3 4">
    <name type="scientific">Dankookia rubra</name>
    <dbReference type="NCBI Taxonomy" id="1442381"/>
    <lineage>
        <taxon>Bacteria</taxon>
        <taxon>Pseudomonadati</taxon>
        <taxon>Pseudomonadota</taxon>
        <taxon>Alphaproteobacteria</taxon>
        <taxon>Acetobacterales</taxon>
        <taxon>Roseomonadaceae</taxon>
        <taxon>Dankookia</taxon>
    </lineage>
</organism>
<protein>
    <submittedName>
        <fullName evidence="3">Gfo/Idh/MocA family oxidoreductase</fullName>
    </submittedName>
</protein>
<dbReference type="PANTHER" id="PTHR43377">
    <property type="entry name" value="BILIVERDIN REDUCTASE A"/>
    <property type="match status" value="1"/>
</dbReference>
<dbReference type="RefSeq" id="WP_133287847.1">
    <property type="nucleotide sequence ID" value="NZ_SMSJ01000005.1"/>
</dbReference>
<dbReference type="Gene3D" id="3.30.360.10">
    <property type="entry name" value="Dihydrodipicolinate Reductase, domain 2"/>
    <property type="match status" value="1"/>
</dbReference>
<dbReference type="PANTHER" id="PTHR43377:SF1">
    <property type="entry name" value="BILIVERDIN REDUCTASE A"/>
    <property type="match status" value="1"/>
</dbReference>
<evidence type="ECO:0000313" key="3">
    <source>
        <dbReference type="EMBL" id="TDH63550.1"/>
    </source>
</evidence>
<evidence type="ECO:0000259" key="2">
    <source>
        <dbReference type="Pfam" id="PF22725"/>
    </source>
</evidence>
<feature type="domain" description="Gfo/Idh/MocA-like oxidoreductase N-terminal" evidence="1">
    <location>
        <begin position="4"/>
        <end position="120"/>
    </location>
</feature>